<evidence type="ECO:0000259" key="6">
    <source>
        <dbReference type="PROSITE" id="PS50016"/>
    </source>
</evidence>
<proteinExistence type="predicted"/>
<dbReference type="Gene3D" id="3.30.40.10">
    <property type="entry name" value="Zinc/RING finger domain, C3HC4 (zinc finger)"/>
    <property type="match status" value="1"/>
</dbReference>
<keyword evidence="3" id="KW-0862">Zinc</keyword>
<feature type="compositionally biased region" description="Basic and acidic residues" evidence="5">
    <location>
        <begin position="946"/>
        <end position="957"/>
    </location>
</feature>
<evidence type="ECO:0000256" key="2">
    <source>
        <dbReference type="ARBA" id="ARBA00022771"/>
    </source>
</evidence>
<organism evidence="7 8">
    <name type="scientific">Eleusine coracana subsp. coracana</name>
    <dbReference type="NCBI Taxonomy" id="191504"/>
    <lineage>
        <taxon>Eukaryota</taxon>
        <taxon>Viridiplantae</taxon>
        <taxon>Streptophyta</taxon>
        <taxon>Embryophyta</taxon>
        <taxon>Tracheophyta</taxon>
        <taxon>Spermatophyta</taxon>
        <taxon>Magnoliopsida</taxon>
        <taxon>Liliopsida</taxon>
        <taxon>Poales</taxon>
        <taxon>Poaceae</taxon>
        <taxon>PACMAD clade</taxon>
        <taxon>Chloridoideae</taxon>
        <taxon>Cynodonteae</taxon>
        <taxon>Eleusininae</taxon>
        <taxon>Eleusine</taxon>
    </lineage>
</organism>
<evidence type="ECO:0000256" key="5">
    <source>
        <dbReference type="SAM" id="MobiDB-lite"/>
    </source>
</evidence>
<reference evidence="7" key="1">
    <citation type="journal article" date="2018" name="DNA Res.">
        <title>Multiple hybrid de novo genome assembly of finger millet, an orphan allotetraploid crop.</title>
        <authorList>
            <person name="Hatakeyama M."/>
            <person name="Aluri S."/>
            <person name="Balachadran M.T."/>
            <person name="Sivarajan S.R."/>
            <person name="Patrignani A."/>
            <person name="Gruter S."/>
            <person name="Poveda L."/>
            <person name="Shimizu-Inatsugi R."/>
            <person name="Baeten J."/>
            <person name="Francoijs K.J."/>
            <person name="Nataraja K.N."/>
            <person name="Reddy Y.A.N."/>
            <person name="Phadnis S."/>
            <person name="Ravikumar R.L."/>
            <person name="Schlapbach R."/>
            <person name="Sreeman S.M."/>
            <person name="Shimizu K.K."/>
        </authorList>
    </citation>
    <scope>NUCLEOTIDE SEQUENCE</scope>
</reference>
<dbReference type="InterPro" id="IPR001965">
    <property type="entry name" value="Znf_PHD"/>
</dbReference>
<gene>
    <name evidence="7" type="primary">gb04956</name>
    <name evidence="7" type="ORF">PR202_gb04956</name>
</gene>
<reference evidence="7" key="2">
    <citation type="submission" date="2021-12" db="EMBL/GenBank/DDBJ databases">
        <title>Resequencing data analysis of finger millet.</title>
        <authorList>
            <person name="Hatakeyama M."/>
            <person name="Aluri S."/>
            <person name="Balachadran M.T."/>
            <person name="Sivarajan S.R."/>
            <person name="Poveda L."/>
            <person name="Shimizu-Inatsugi R."/>
            <person name="Schlapbach R."/>
            <person name="Sreeman S.M."/>
            <person name="Shimizu K.K."/>
        </authorList>
    </citation>
    <scope>NUCLEOTIDE SEQUENCE</scope>
</reference>
<dbReference type="InterPro" id="IPR019787">
    <property type="entry name" value="Znf_PHD-finger"/>
</dbReference>
<feature type="compositionally biased region" description="Low complexity" evidence="5">
    <location>
        <begin position="786"/>
        <end position="800"/>
    </location>
</feature>
<feature type="region of interest" description="Disordered" evidence="5">
    <location>
        <begin position="847"/>
        <end position="877"/>
    </location>
</feature>
<keyword evidence="8" id="KW-1185">Reference proteome</keyword>
<feature type="region of interest" description="Disordered" evidence="5">
    <location>
        <begin position="350"/>
        <end position="378"/>
    </location>
</feature>
<feature type="compositionally biased region" description="Basic residues" evidence="5">
    <location>
        <begin position="1060"/>
        <end position="1069"/>
    </location>
</feature>
<evidence type="ECO:0000256" key="4">
    <source>
        <dbReference type="PROSITE-ProRule" id="PRU00146"/>
    </source>
</evidence>
<dbReference type="InterPro" id="IPR011011">
    <property type="entry name" value="Znf_FYVE_PHD"/>
</dbReference>
<keyword evidence="2 4" id="KW-0863">Zinc-finger</keyword>
<dbReference type="GO" id="GO:0008270">
    <property type="term" value="F:zinc ion binding"/>
    <property type="evidence" value="ECO:0007669"/>
    <property type="project" value="UniProtKB-KW"/>
</dbReference>
<feature type="region of interest" description="Disordered" evidence="5">
    <location>
        <begin position="401"/>
        <end position="432"/>
    </location>
</feature>
<feature type="compositionally biased region" description="Basic and acidic residues" evidence="5">
    <location>
        <begin position="1030"/>
        <end position="1051"/>
    </location>
</feature>
<dbReference type="PROSITE" id="PS50016">
    <property type="entry name" value="ZF_PHD_2"/>
    <property type="match status" value="1"/>
</dbReference>
<feature type="domain" description="PHD-type" evidence="6">
    <location>
        <begin position="108"/>
        <end position="170"/>
    </location>
</feature>
<feature type="compositionally biased region" description="Polar residues" evidence="5">
    <location>
        <begin position="966"/>
        <end position="975"/>
    </location>
</feature>
<sequence length="1138" mass="124944">MPKSYEEQRRKAWKIMHLRMKVVAFVEILSSIEEFWIVANTGRALVTHLQFPTFVSSLLEHAQCIKLYDTTGATTEDEYPLASGDDDWYMQGESSALSFPSYYIDADAVDCLDDSDCKIRSGIVVAEGDSALDTSIACDSCDKWYHASCVGFNPELATGNSWLCPRCMPTEVKRDADVILKQNFSEGFVIGSDRTSTDASFSGRVSVSIADEGETALVVSMVGVHPESDQSEVSLGLKTTQEAFNGTSGPSYPNNDFTHDIVADASNLRNTDVFSRSQNKSSEMNTFCDVSSVPAERSLQFSPIRDSTTSLFSSEQGTRSNEQLEAPKLMSPCSFSDGTFSENGIEAENRGQENAVHKHNNKRPTMKSPEPSSPASKMTSLHDEFMIDADTVQQMKTPQNMELPLRHDEHKISDGREKKGTGSDSEVNRPAKKAKFEVQEQEMNLIENFNISSTHGLTTSVSTEATCGDMSEVPLQPPSIPDILSIVEEEDYRRDLGREQARPVGRRAGDKPGLRVKKIFRKEGKESSVLVQKLQQEIREVVRDTGTNILEKDGSFDEKLLTAFRAAIGKSVDGPEKSANLSVIRTKRSLLQKGKKRENLTKKLYGTSTGRRRSAWHRDWEVEFWKYRCSPGVNPEKIETLQSVLQLLKKSSEMDKETARGKKGENNDSFIKWALEILARKQASSVTSKDQDGDTDALKGNFPLLAQLHRIAEHYLQKANLDVIRRCADTELAIADAVNVEKDIYERSNSKLVYVNLCSQAARQPSKAKSGNEASAPTQKTEPGCDTTSQQVTSDSTEVSGSDMEDAVNGVVTTDQKNELGDDIVPEQTVCKQTFSFSSAEEALKEAGLFDSPPDSPERKSTALEGTSNPVIGGFSSAEEALKEAGLFDSPPNSPVRGITAVEEVSHRCTDDLDSEPSKILQSSSESRLKDVSSPKGDNSTVASCDKTKANSEEHLKLTASRETNDATTSETNAINLAEAERYERTSGTGKEISVESNMPDEGIEHVDNSKDKEKAASSLPDQSTTGDGSAREGEVISKPKNLESGREKSSGDSSSLNIKHPKRDKPAHRANGGDDSKKPTADQAKKSTSDSSSSIYKKVEMFVKEHIRPLCKSGVITVDQYRWSVAKNNGQGYELPS</sequence>
<dbReference type="Proteomes" id="UP001054889">
    <property type="component" value="Unassembled WGS sequence"/>
</dbReference>
<dbReference type="InterPro" id="IPR013083">
    <property type="entry name" value="Znf_RING/FYVE/PHD"/>
</dbReference>
<protein>
    <recommendedName>
        <fullName evidence="6">PHD-type domain-containing protein</fullName>
    </recommendedName>
</protein>
<dbReference type="AlphaFoldDB" id="A0AAV5E535"/>
<feature type="compositionally biased region" description="Basic and acidic residues" evidence="5">
    <location>
        <begin position="1003"/>
        <end position="1016"/>
    </location>
</feature>
<feature type="compositionally biased region" description="Basic and acidic residues" evidence="5">
    <location>
        <begin position="404"/>
        <end position="432"/>
    </location>
</feature>
<feature type="compositionally biased region" description="Polar residues" evidence="5">
    <location>
        <begin position="764"/>
        <end position="781"/>
    </location>
</feature>
<evidence type="ECO:0000256" key="1">
    <source>
        <dbReference type="ARBA" id="ARBA00022723"/>
    </source>
</evidence>
<evidence type="ECO:0000313" key="7">
    <source>
        <dbReference type="EMBL" id="GJN17853.1"/>
    </source>
</evidence>
<comment type="caution">
    <text evidence="7">The sequence shown here is derived from an EMBL/GenBank/DDBJ whole genome shotgun (WGS) entry which is preliminary data.</text>
</comment>
<dbReference type="SUPFAM" id="SSF57903">
    <property type="entry name" value="FYVE/PHD zinc finger"/>
    <property type="match status" value="1"/>
</dbReference>
<dbReference type="EMBL" id="BQKI01000073">
    <property type="protein sequence ID" value="GJN17853.1"/>
    <property type="molecule type" value="Genomic_DNA"/>
</dbReference>
<accession>A0AAV5E535</accession>
<evidence type="ECO:0000256" key="3">
    <source>
        <dbReference type="ARBA" id="ARBA00022833"/>
    </source>
</evidence>
<evidence type="ECO:0000313" key="8">
    <source>
        <dbReference type="Proteomes" id="UP001054889"/>
    </source>
</evidence>
<feature type="region of interest" description="Disordered" evidence="5">
    <location>
        <begin position="764"/>
        <end position="808"/>
    </location>
</feature>
<dbReference type="Pfam" id="PF00628">
    <property type="entry name" value="PHD"/>
    <property type="match status" value="1"/>
</dbReference>
<keyword evidence="1" id="KW-0479">Metal-binding</keyword>
<feature type="compositionally biased region" description="Basic and acidic residues" evidence="5">
    <location>
        <begin position="1072"/>
        <end position="1089"/>
    </location>
</feature>
<dbReference type="SMART" id="SM00249">
    <property type="entry name" value="PHD"/>
    <property type="match status" value="1"/>
</dbReference>
<name>A0AAV5E535_ELECO</name>
<feature type="region of interest" description="Disordered" evidence="5">
    <location>
        <begin position="907"/>
        <end position="1097"/>
    </location>
</feature>